<proteinExistence type="predicted"/>
<dbReference type="OrthoDB" id="1046782at2759"/>
<organism evidence="1 2">
    <name type="scientific">Setomelanomma holmii</name>
    <dbReference type="NCBI Taxonomy" id="210430"/>
    <lineage>
        <taxon>Eukaryota</taxon>
        <taxon>Fungi</taxon>
        <taxon>Dikarya</taxon>
        <taxon>Ascomycota</taxon>
        <taxon>Pezizomycotina</taxon>
        <taxon>Dothideomycetes</taxon>
        <taxon>Pleosporomycetidae</taxon>
        <taxon>Pleosporales</taxon>
        <taxon>Pleosporineae</taxon>
        <taxon>Phaeosphaeriaceae</taxon>
        <taxon>Setomelanomma</taxon>
    </lineage>
</organism>
<reference evidence="1" key="1">
    <citation type="journal article" date="2020" name="Stud. Mycol.">
        <title>101 Dothideomycetes genomes: a test case for predicting lifestyles and emergence of pathogens.</title>
        <authorList>
            <person name="Haridas S."/>
            <person name="Albert R."/>
            <person name="Binder M."/>
            <person name="Bloem J."/>
            <person name="Labutti K."/>
            <person name="Salamov A."/>
            <person name="Andreopoulos B."/>
            <person name="Baker S."/>
            <person name="Barry K."/>
            <person name="Bills G."/>
            <person name="Bluhm B."/>
            <person name="Cannon C."/>
            <person name="Castanera R."/>
            <person name="Culley D."/>
            <person name="Daum C."/>
            <person name="Ezra D."/>
            <person name="Gonzalez J."/>
            <person name="Henrissat B."/>
            <person name="Kuo A."/>
            <person name="Liang C."/>
            <person name="Lipzen A."/>
            <person name="Lutzoni F."/>
            <person name="Magnuson J."/>
            <person name="Mondo S."/>
            <person name="Nolan M."/>
            <person name="Ohm R."/>
            <person name="Pangilinan J."/>
            <person name="Park H.-J."/>
            <person name="Ramirez L."/>
            <person name="Alfaro M."/>
            <person name="Sun H."/>
            <person name="Tritt A."/>
            <person name="Yoshinaga Y."/>
            <person name="Zwiers L.-H."/>
            <person name="Turgeon B."/>
            <person name="Goodwin S."/>
            <person name="Spatafora J."/>
            <person name="Crous P."/>
            <person name="Grigoriev I."/>
        </authorList>
    </citation>
    <scope>NUCLEOTIDE SEQUENCE</scope>
    <source>
        <strain evidence="1">CBS 110217</strain>
    </source>
</reference>
<comment type="caution">
    <text evidence="1">The sequence shown here is derived from an EMBL/GenBank/DDBJ whole genome shotgun (WGS) entry which is preliminary data.</text>
</comment>
<dbReference type="AlphaFoldDB" id="A0A9P4GV00"/>
<sequence>MADASPISYPLGGYCPTGGVLTYVDDGQAAVTLIETTSDGISRRLKVTEELLETYIEKGYGRETHRNDPIQALSVPAEETVKFFWSRRIGRYNGDMIPLHISKDLYARLAPYARIPSVLPQSLINKTAVHIRTIPQLPESFFKLSRKQVREQHLSFILQSIPGAMNHVYAGASFTGIKAPVLSASILETDPS</sequence>
<keyword evidence="2" id="KW-1185">Reference proteome</keyword>
<dbReference type="Proteomes" id="UP000799777">
    <property type="component" value="Unassembled WGS sequence"/>
</dbReference>
<evidence type="ECO:0000313" key="2">
    <source>
        <dbReference type="Proteomes" id="UP000799777"/>
    </source>
</evidence>
<name>A0A9P4GV00_9PLEO</name>
<evidence type="ECO:0000313" key="1">
    <source>
        <dbReference type="EMBL" id="KAF2022480.1"/>
    </source>
</evidence>
<gene>
    <name evidence="1" type="ORF">EK21DRAFT_95677</name>
</gene>
<protein>
    <submittedName>
        <fullName evidence="1">Uncharacterized protein</fullName>
    </submittedName>
</protein>
<dbReference type="EMBL" id="ML978611">
    <property type="protein sequence ID" value="KAF2022480.1"/>
    <property type="molecule type" value="Genomic_DNA"/>
</dbReference>
<accession>A0A9P4GV00</accession>